<reference evidence="2 3" key="1">
    <citation type="submission" date="2018-04" db="EMBL/GenBank/DDBJ databases">
        <title>Bacteria isolated from cave deposits of Manipur.</title>
        <authorList>
            <person name="Sahoo D."/>
            <person name="Sarangthem I."/>
            <person name="Nandeibam J."/>
        </authorList>
    </citation>
    <scope>NUCLEOTIDE SEQUENCE [LARGE SCALE GENOMIC DNA]</scope>
    <source>
        <strain evidence="3">mrc11</strain>
    </source>
</reference>
<proteinExistence type="predicted"/>
<sequence>MEIAPKPPTVKNPPEQFTGDVWLDMIASPQNDNQRMVVAKVRFAPGARTAWHSHSNGQTLHITEGIGLVQSRGGELFEVHPGQTIYTPPGELHWHGAAPDSYMEHLAMLESGGDPADGGWFEHVTDEEYNGPRTVAK</sequence>
<feature type="domain" description="Cupin type-2" evidence="1">
    <location>
        <begin position="41"/>
        <end position="101"/>
    </location>
</feature>
<dbReference type="AlphaFoldDB" id="A0A328HBI0"/>
<dbReference type="SUPFAM" id="SSF51182">
    <property type="entry name" value="RmlC-like cupins"/>
    <property type="match status" value="1"/>
</dbReference>
<dbReference type="PANTHER" id="PTHR43698:SF1">
    <property type="entry name" value="BLL4564 PROTEIN"/>
    <property type="match status" value="1"/>
</dbReference>
<dbReference type="InterPro" id="IPR014710">
    <property type="entry name" value="RmlC-like_jellyroll"/>
</dbReference>
<gene>
    <name evidence="2" type="ORF">DBZ45_16960</name>
</gene>
<dbReference type="Proteomes" id="UP000249166">
    <property type="component" value="Unassembled WGS sequence"/>
</dbReference>
<dbReference type="InterPro" id="IPR047263">
    <property type="entry name" value="HNL-like_cupin"/>
</dbReference>
<evidence type="ECO:0000259" key="1">
    <source>
        <dbReference type="Pfam" id="PF07883"/>
    </source>
</evidence>
<comment type="caution">
    <text evidence="2">The sequence shown here is derived from an EMBL/GenBank/DDBJ whole genome shotgun (WGS) entry which is preliminary data.</text>
</comment>
<protein>
    <submittedName>
        <fullName evidence="2">Cupin domain-containing protein</fullName>
    </submittedName>
</protein>
<dbReference type="OrthoDB" id="9802489at2"/>
<name>A0A328HBI0_ARTGO</name>
<dbReference type="RefSeq" id="WP_111905040.1">
    <property type="nucleotide sequence ID" value="NZ_QLNP01000098.1"/>
</dbReference>
<dbReference type="EMBL" id="QLNP01000098">
    <property type="protein sequence ID" value="RAM35859.1"/>
    <property type="molecule type" value="Genomic_DNA"/>
</dbReference>
<dbReference type="Gene3D" id="2.60.120.10">
    <property type="entry name" value="Jelly Rolls"/>
    <property type="match status" value="1"/>
</dbReference>
<dbReference type="InterPro" id="IPR013096">
    <property type="entry name" value="Cupin_2"/>
</dbReference>
<evidence type="ECO:0000313" key="2">
    <source>
        <dbReference type="EMBL" id="RAM35859.1"/>
    </source>
</evidence>
<organism evidence="2 3">
    <name type="scientific">Arthrobacter globiformis</name>
    <dbReference type="NCBI Taxonomy" id="1665"/>
    <lineage>
        <taxon>Bacteria</taxon>
        <taxon>Bacillati</taxon>
        <taxon>Actinomycetota</taxon>
        <taxon>Actinomycetes</taxon>
        <taxon>Micrococcales</taxon>
        <taxon>Micrococcaceae</taxon>
        <taxon>Arthrobacter</taxon>
    </lineage>
</organism>
<accession>A0A328HBI0</accession>
<dbReference type="InterPro" id="IPR011051">
    <property type="entry name" value="RmlC_Cupin_sf"/>
</dbReference>
<evidence type="ECO:0000313" key="3">
    <source>
        <dbReference type="Proteomes" id="UP000249166"/>
    </source>
</evidence>
<dbReference type="Pfam" id="PF07883">
    <property type="entry name" value="Cupin_2"/>
    <property type="match status" value="1"/>
</dbReference>
<dbReference type="PANTHER" id="PTHR43698">
    <property type="entry name" value="RIBD C-TERMINAL DOMAIN CONTAINING PROTEIN"/>
    <property type="match status" value="1"/>
</dbReference>
<dbReference type="CDD" id="cd02233">
    <property type="entry name" value="cupin_HNL-like"/>
    <property type="match status" value="1"/>
</dbReference>